<reference evidence="2 3" key="1">
    <citation type="submission" date="2022-04" db="EMBL/GenBank/DDBJ databases">
        <title>The arsenic-methylating capacity of Chitinophaga filiformis YT5 during chitin decomposition.</title>
        <authorList>
            <person name="Chen G."/>
            <person name="Liang Y."/>
        </authorList>
    </citation>
    <scope>NUCLEOTIDE SEQUENCE [LARGE SCALE GENOMIC DNA]</scope>
    <source>
        <strain evidence="2 3">YT5</strain>
    </source>
</reference>
<evidence type="ECO:0000313" key="2">
    <source>
        <dbReference type="EMBL" id="UPK67293.1"/>
    </source>
</evidence>
<dbReference type="SUPFAM" id="SSF52540">
    <property type="entry name" value="P-loop containing nucleoside triphosphate hydrolases"/>
    <property type="match status" value="1"/>
</dbReference>
<sequence>MEKVVSQGTNRSDIRRRRRRIYRFEEESAETSSGAPAGRGGESTEGGTTNIEISNKRNDKSGISLAASFPAYVDFDHPYRQLLMAIKTKPFLLMRGMCGSGKSRFARALAYQTCPKHLLWNK</sequence>
<organism evidence="2 3">
    <name type="scientific">Chitinophaga filiformis</name>
    <name type="common">Myxococcus filiformis</name>
    <name type="synonym">Flexibacter filiformis</name>
    <dbReference type="NCBI Taxonomy" id="104663"/>
    <lineage>
        <taxon>Bacteria</taxon>
        <taxon>Pseudomonadati</taxon>
        <taxon>Bacteroidota</taxon>
        <taxon>Chitinophagia</taxon>
        <taxon>Chitinophagales</taxon>
        <taxon>Chitinophagaceae</taxon>
        <taxon>Chitinophaga</taxon>
    </lineage>
</organism>
<keyword evidence="3" id="KW-1185">Reference proteome</keyword>
<dbReference type="RefSeq" id="WP_247809551.1">
    <property type="nucleotide sequence ID" value="NZ_CP095855.1"/>
</dbReference>
<accession>A0ABY4HU35</accession>
<dbReference type="EMBL" id="CP095855">
    <property type="protein sequence ID" value="UPK67293.1"/>
    <property type="molecule type" value="Genomic_DNA"/>
</dbReference>
<gene>
    <name evidence="2" type="ORF">MYF79_20340</name>
</gene>
<proteinExistence type="predicted"/>
<feature type="region of interest" description="Disordered" evidence="1">
    <location>
        <begin position="1"/>
        <end position="57"/>
    </location>
</feature>
<protein>
    <submittedName>
        <fullName evidence="2">Uncharacterized protein</fullName>
    </submittedName>
</protein>
<dbReference type="Proteomes" id="UP000830198">
    <property type="component" value="Chromosome"/>
</dbReference>
<feature type="compositionally biased region" description="Polar residues" evidence="1">
    <location>
        <begin position="1"/>
        <end position="11"/>
    </location>
</feature>
<name>A0ABY4HU35_CHIFI</name>
<evidence type="ECO:0000256" key="1">
    <source>
        <dbReference type="SAM" id="MobiDB-lite"/>
    </source>
</evidence>
<evidence type="ECO:0000313" key="3">
    <source>
        <dbReference type="Proteomes" id="UP000830198"/>
    </source>
</evidence>
<dbReference type="InterPro" id="IPR027417">
    <property type="entry name" value="P-loop_NTPase"/>
</dbReference>